<dbReference type="RefSeq" id="WP_119747440.1">
    <property type="nucleotide sequence ID" value="NZ_QZCG01000004.1"/>
</dbReference>
<accession>A0A418T027</accession>
<dbReference type="EMBL" id="QZCG01000004">
    <property type="protein sequence ID" value="RJE86544.1"/>
    <property type="molecule type" value="Genomic_DNA"/>
</dbReference>
<reference evidence="2" key="1">
    <citation type="submission" date="2018-09" db="EMBL/GenBank/DDBJ databases">
        <title>Acidovorax cavernicola nov. sp. isolated from Gruta de las Maravillas (Aracena, Spain).</title>
        <authorList>
            <person name="Jurado V."/>
            <person name="Gutierrez-Patricio S."/>
            <person name="Gonzalez-Pimentel J.L."/>
            <person name="Miller A.Z."/>
            <person name="Laiz L."/>
            <person name="Saiz-Jimenez C."/>
        </authorList>
    </citation>
    <scope>NUCLEOTIDE SEQUENCE [LARGE SCALE GENOMIC DNA]</scope>
    <source>
        <strain evidence="2">1011MAR3C25</strain>
    </source>
</reference>
<evidence type="ECO:0000313" key="1">
    <source>
        <dbReference type="EMBL" id="RJE86544.1"/>
    </source>
</evidence>
<name>A0A418T027_9RHOB</name>
<protein>
    <submittedName>
        <fullName evidence="1">Uncharacterized protein</fullName>
    </submittedName>
</protein>
<keyword evidence="2" id="KW-1185">Reference proteome</keyword>
<dbReference type="Proteomes" id="UP000284202">
    <property type="component" value="Unassembled WGS sequence"/>
</dbReference>
<dbReference type="OrthoDB" id="8410251at2"/>
<evidence type="ECO:0000313" key="2">
    <source>
        <dbReference type="Proteomes" id="UP000284202"/>
    </source>
</evidence>
<gene>
    <name evidence="1" type="ORF">D3P04_07450</name>
</gene>
<dbReference type="AlphaFoldDB" id="A0A418T027"/>
<proteinExistence type="predicted"/>
<comment type="caution">
    <text evidence="1">The sequence shown here is derived from an EMBL/GenBank/DDBJ whole genome shotgun (WGS) entry which is preliminary data.</text>
</comment>
<sequence length="121" mass="13539">MTRVDESAWVPKAKKRKAYRDQYREKFFGEVGLKKGAHVQDISGAPAEQQKLVRTLMELTMKGAIPDGPQKKHISAAMGTLTTVGLGFGDMGSVAANQDLLDRYSMKALRDNWFWSPAFFD</sequence>
<organism evidence="1 2">
    <name type="scientific">Paracoccus onubensis</name>
    <dbReference type="NCBI Taxonomy" id="1675788"/>
    <lineage>
        <taxon>Bacteria</taxon>
        <taxon>Pseudomonadati</taxon>
        <taxon>Pseudomonadota</taxon>
        <taxon>Alphaproteobacteria</taxon>
        <taxon>Rhodobacterales</taxon>
        <taxon>Paracoccaceae</taxon>
        <taxon>Paracoccus</taxon>
    </lineage>
</organism>